<dbReference type="PRINTS" id="PR00339">
    <property type="entry name" value="PCNACYCLIN"/>
</dbReference>
<dbReference type="Gene3D" id="3.70.10.10">
    <property type="match status" value="1"/>
</dbReference>
<comment type="similarity">
    <text evidence="1 4">Belongs to the PCNA family.</text>
</comment>
<dbReference type="GO" id="GO:0030337">
    <property type="term" value="F:DNA polymerase processivity factor activity"/>
    <property type="evidence" value="ECO:0007669"/>
    <property type="project" value="InterPro"/>
</dbReference>
<dbReference type="GO" id="GO:0043626">
    <property type="term" value="C:PCNA complex"/>
    <property type="evidence" value="ECO:0007669"/>
    <property type="project" value="TreeGrafter"/>
</dbReference>
<comment type="function">
    <text evidence="3">This protein is an auxiliary protein of DNA polymerase delta and is involved in the control of eukaryotic DNA replication by increasing the polymerase's processivity during elongation of the leading strand.</text>
</comment>
<dbReference type="EMBL" id="JABCRI010000022">
    <property type="protein sequence ID" value="KAF8379468.1"/>
    <property type="molecule type" value="Genomic_DNA"/>
</dbReference>
<comment type="subcellular location">
    <subcellularLocation>
        <location evidence="3">Nucleus</location>
    </subcellularLocation>
</comment>
<name>A0A835D3W2_TETSI</name>
<dbReference type="AlphaFoldDB" id="A0A835D3W2"/>
<keyword evidence="8" id="KW-1185">Reference proteome</keyword>
<proteinExistence type="inferred from homology"/>
<evidence type="ECO:0000313" key="8">
    <source>
        <dbReference type="Proteomes" id="UP000655225"/>
    </source>
</evidence>
<dbReference type="GO" id="GO:0003677">
    <property type="term" value="F:DNA binding"/>
    <property type="evidence" value="ECO:0007669"/>
    <property type="project" value="UniProtKB-KW"/>
</dbReference>
<evidence type="ECO:0000259" key="6">
    <source>
        <dbReference type="Pfam" id="PF02747"/>
    </source>
</evidence>
<dbReference type="PANTHER" id="PTHR11352:SF0">
    <property type="entry name" value="PROLIFERATING CELL NUCLEAR ANTIGEN"/>
    <property type="match status" value="1"/>
</dbReference>
<keyword evidence="4" id="KW-0235">DNA replication</keyword>
<dbReference type="PANTHER" id="PTHR11352">
    <property type="entry name" value="PROLIFERATING CELL NUCLEAR ANTIGEN"/>
    <property type="match status" value="1"/>
</dbReference>
<dbReference type="InterPro" id="IPR000730">
    <property type="entry name" value="Pr_cel_nuc_antig"/>
</dbReference>
<dbReference type="GO" id="GO:0006272">
    <property type="term" value="P:leading strand elongation"/>
    <property type="evidence" value="ECO:0007669"/>
    <property type="project" value="TreeGrafter"/>
</dbReference>
<dbReference type="NCBIfam" id="TIGR00590">
    <property type="entry name" value="pcna"/>
    <property type="match status" value="1"/>
</dbReference>
<reference evidence="7 8" key="1">
    <citation type="submission" date="2020-04" db="EMBL/GenBank/DDBJ databases">
        <title>Plant Genome Project.</title>
        <authorList>
            <person name="Zhang R.-G."/>
        </authorList>
    </citation>
    <scope>NUCLEOTIDE SEQUENCE [LARGE SCALE GENOMIC DNA]</scope>
    <source>
        <strain evidence="7">YNK0</strain>
        <tissue evidence="7">Leaf</tissue>
    </source>
</reference>
<dbReference type="InterPro" id="IPR022649">
    <property type="entry name" value="Pr_cel_nuc_antig_C"/>
</dbReference>
<evidence type="ECO:0000259" key="5">
    <source>
        <dbReference type="Pfam" id="PF00705"/>
    </source>
</evidence>
<dbReference type="SUPFAM" id="SSF55979">
    <property type="entry name" value="DNA clamp"/>
    <property type="match status" value="2"/>
</dbReference>
<dbReference type="GO" id="GO:0019985">
    <property type="term" value="P:translesion synthesis"/>
    <property type="evidence" value="ECO:0007669"/>
    <property type="project" value="TreeGrafter"/>
</dbReference>
<evidence type="ECO:0000313" key="7">
    <source>
        <dbReference type="EMBL" id="KAF8379468.1"/>
    </source>
</evidence>
<feature type="domain" description="Proliferating cell nuclear antigen PCNA C-terminal" evidence="6">
    <location>
        <begin position="129"/>
        <end position="183"/>
    </location>
</feature>
<dbReference type="Pfam" id="PF00705">
    <property type="entry name" value="PCNA_N"/>
    <property type="match status" value="1"/>
</dbReference>
<dbReference type="Proteomes" id="UP000655225">
    <property type="component" value="Unassembled WGS sequence"/>
</dbReference>
<sequence>MFVLQLISGDHFMKVKSLIRAFECFEAIVDISSTGFTLQANDSSNGDTMVLHLSPNAFDHFHCDHNISMGIGIYWMLNLLECSFDGYTVMIDGDNGTDTIFLSIRGFREDEILLAAYKLWKNENERINIHEGEYEVTVAMPSVEFKCICKILQGFSNTATISVVNERVKFSARVDNGSADSNLPKCINSLDVVVLGSYDLSLVSLVQPKETATVQTDLTDLVSFSFSLGNRHSFAMATSLSNTVMIRMSSGLPVMLEYMIEQNGYMRFYLS</sequence>
<dbReference type="InterPro" id="IPR022648">
    <property type="entry name" value="Pr_cel_nuc_antig_N"/>
</dbReference>
<dbReference type="GO" id="GO:0006275">
    <property type="term" value="P:regulation of DNA replication"/>
    <property type="evidence" value="ECO:0007669"/>
    <property type="project" value="InterPro"/>
</dbReference>
<feature type="domain" description="Proliferating cell nuclear antigen PCNA N-terminal" evidence="5">
    <location>
        <begin position="25"/>
        <end position="120"/>
    </location>
</feature>
<evidence type="ECO:0000256" key="1">
    <source>
        <dbReference type="ARBA" id="ARBA00010462"/>
    </source>
</evidence>
<dbReference type="Pfam" id="PF02747">
    <property type="entry name" value="PCNA_C"/>
    <property type="match status" value="2"/>
</dbReference>
<gene>
    <name evidence="7" type="ORF">HHK36_028904</name>
</gene>
<dbReference type="CDD" id="cd00577">
    <property type="entry name" value="PCNA"/>
    <property type="match status" value="1"/>
</dbReference>
<accession>A0A835D3W2</accession>
<keyword evidence="3" id="KW-0539">Nucleus</keyword>
<dbReference type="GO" id="GO:0006298">
    <property type="term" value="P:mismatch repair"/>
    <property type="evidence" value="ECO:0007669"/>
    <property type="project" value="TreeGrafter"/>
</dbReference>
<protein>
    <recommendedName>
        <fullName evidence="3">DNA sliding clamp PCNA</fullName>
    </recommendedName>
</protein>
<comment type="caution">
    <text evidence="7">The sequence shown here is derived from an EMBL/GenBank/DDBJ whole genome shotgun (WGS) entry which is preliminary data.</text>
</comment>
<feature type="domain" description="Proliferating cell nuclear antigen PCNA C-terminal" evidence="6">
    <location>
        <begin position="209"/>
        <end position="270"/>
    </location>
</feature>
<dbReference type="InterPro" id="IPR046938">
    <property type="entry name" value="DNA_clamp_sf"/>
</dbReference>
<keyword evidence="2 4" id="KW-0238">DNA-binding</keyword>
<evidence type="ECO:0000256" key="2">
    <source>
        <dbReference type="ARBA" id="ARBA00023125"/>
    </source>
</evidence>
<evidence type="ECO:0000256" key="3">
    <source>
        <dbReference type="RuleBase" id="RU000641"/>
    </source>
</evidence>
<organism evidence="7 8">
    <name type="scientific">Tetracentron sinense</name>
    <name type="common">Spur-leaf</name>
    <dbReference type="NCBI Taxonomy" id="13715"/>
    <lineage>
        <taxon>Eukaryota</taxon>
        <taxon>Viridiplantae</taxon>
        <taxon>Streptophyta</taxon>
        <taxon>Embryophyta</taxon>
        <taxon>Tracheophyta</taxon>
        <taxon>Spermatophyta</taxon>
        <taxon>Magnoliopsida</taxon>
        <taxon>Trochodendrales</taxon>
        <taxon>Trochodendraceae</taxon>
        <taxon>Tetracentron</taxon>
    </lineage>
</organism>
<evidence type="ECO:0000256" key="4">
    <source>
        <dbReference type="RuleBase" id="RU003671"/>
    </source>
</evidence>